<proteinExistence type="inferred from homology"/>
<dbReference type="PANTHER" id="PTHR11703">
    <property type="entry name" value="DEOXYHYPUSINE SYNTHASE"/>
    <property type="match status" value="1"/>
</dbReference>
<dbReference type="Pfam" id="PF01916">
    <property type="entry name" value="DS"/>
    <property type="match status" value="1"/>
</dbReference>
<gene>
    <name evidence="3" type="ORF">OXD698_LOCUS52180</name>
</gene>
<feature type="non-terminal residue" evidence="3">
    <location>
        <position position="1"/>
    </location>
</feature>
<evidence type="ECO:0000256" key="2">
    <source>
        <dbReference type="ARBA" id="ARBA00023027"/>
    </source>
</evidence>
<protein>
    <recommendedName>
        <fullName evidence="5">DHYS synthase</fullName>
    </recommendedName>
</protein>
<feature type="non-terminal residue" evidence="3">
    <location>
        <position position="73"/>
    </location>
</feature>
<name>A0A820PW03_9BILA</name>
<organism evidence="3 4">
    <name type="scientific">Adineta steineri</name>
    <dbReference type="NCBI Taxonomy" id="433720"/>
    <lineage>
        <taxon>Eukaryota</taxon>
        <taxon>Metazoa</taxon>
        <taxon>Spiralia</taxon>
        <taxon>Gnathifera</taxon>
        <taxon>Rotifera</taxon>
        <taxon>Eurotatoria</taxon>
        <taxon>Bdelloidea</taxon>
        <taxon>Adinetida</taxon>
        <taxon>Adinetidae</taxon>
        <taxon>Adineta</taxon>
    </lineage>
</organism>
<dbReference type="GO" id="GO:0005737">
    <property type="term" value="C:cytoplasm"/>
    <property type="evidence" value="ECO:0007669"/>
    <property type="project" value="TreeGrafter"/>
</dbReference>
<dbReference type="Gene3D" id="3.40.910.10">
    <property type="entry name" value="Deoxyhypusine synthase"/>
    <property type="match status" value="1"/>
</dbReference>
<dbReference type="Proteomes" id="UP000663844">
    <property type="component" value="Unassembled WGS sequence"/>
</dbReference>
<keyword evidence="2" id="KW-0520">NAD</keyword>
<dbReference type="InterPro" id="IPR002773">
    <property type="entry name" value="Deoxyhypusine_synthase"/>
</dbReference>
<accession>A0A820PW03</accession>
<dbReference type="SUPFAM" id="SSF52467">
    <property type="entry name" value="DHS-like NAD/FAD-binding domain"/>
    <property type="match status" value="1"/>
</dbReference>
<reference evidence="3" key="1">
    <citation type="submission" date="2021-02" db="EMBL/GenBank/DDBJ databases">
        <authorList>
            <person name="Nowell W R."/>
        </authorList>
    </citation>
    <scope>NUCLEOTIDE SEQUENCE</scope>
</reference>
<evidence type="ECO:0000313" key="4">
    <source>
        <dbReference type="Proteomes" id="UP000663844"/>
    </source>
</evidence>
<dbReference type="GO" id="GO:0034038">
    <property type="term" value="F:deoxyhypusine synthase activity"/>
    <property type="evidence" value="ECO:0007669"/>
    <property type="project" value="TreeGrafter"/>
</dbReference>
<dbReference type="PANTHER" id="PTHR11703:SF0">
    <property type="entry name" value="DEOXYHYPUSINE SYNTHASE"/>
    <property type="match status" value="1"/>
</dbReference>
<dbReference type="EMBL" id="CAJOAZ010027936">
    <property type="protein sequence ID" value="CAF4413416.1"/>
    <property type="molecule type" value="Genomic_DNA"/>
</dbReference>
<dbReference type="AlphaFoldDB" id="A0A820PW03"/>
<evidence type="ECO:0008006" key="5">
    <source>
        <dbReference type="Google" id="ProtNLM"/>
    </source>
</evidence>
<dbReference type="InterPro" id="IPR029035">
    <property type="entry name" value="DHS-like_NAD/FAD-binding_dom"/>
</dbReference>
<comment type="caution">
    <text evidence="3">The sequence shown here is derived from an EMBL/GenBank/DDBJ whole genome shotgun (WGS) entry which is preliminary data.</text>
</comment>
<evidence type="ECO:0000256" key="1">
    <source>
        <dbReference type="ARBA" id="ARBA00009892"/>
    </source>
</evidence>
<dbReference type="InterPro" id="IPR036982">
    <property type="entry name" value="Deoxyhypusine_synthase_sf"/>
</dbReference>
<comment type="similarity">
    <text evidence="1">Belongs to the deoxyhypusine synthase family.</text>
</comment>
<evidence type="ECO:0000313" key="3">
    <source>
        <dbReference type="EMBL" id="CAF4413416.1"/>
    </source>
</evidence>
<sequence>GDMLYFHSYRKPGLKIDILEDLKNLNTISVHAKSTGMLILGGGIVKHHICNANLMRNGADYAVYINTGTEYDG</sequence>